<dbReference type="InterPro" id="IPR037688">
    <property type="entry name" value="ZBBX"/>
</dbReference>
<feature type="compositionally biased region" description="Basic residues" evidence="1">
    <location>
        <begin position="27"/>
        <end position="38"/>
    </location>
</feature>
<dbReference type="CTD" id="6756734"/>
<feature type="compositionally biased region" description="Basic and acidic residues" evidence="1">
    <location>
        <begin position="39"/>
        <end position="74"/>
    </location>
</feature>
<proteinExistence type="predicted"/>
<feature type="compositionally biased region" description="Polar residues" evidence="1">
    <location>
        <begin position="76"/>
        <end position="90"/>
    </location>
</feature>
<dbReference type="HOGENOM" id="CLU_580516_0_0_1"/>
<dbReference type="InParanoid" id="B3S5X4"/>
<feature type="compositionally biased region" description="Polar residues" evidence="1">
    <location>
        <begin position="374"/>
        <end position="387"/>
    </location>
</feature>
<dbReference type="KEGG" id="tad:TRIADDRAFT_59540"/>
<feature type="region of interest" description="Disordered" evidence="1">
    <location>
        <begin position="295"/>
        <end position="317"/>
    </location>
</feature>
<dbReference type="OrthoDB" id="6226111at2759"/>
<evidence type="ECO:0000313" key="2">
    <source>
        <dbReference type="EMBL" id="EDV21885.1"/>
    </source>
</evidence>
<dbReference type="Proteomes" id="UP000009022">
    <property type="component" value="Unassembled WGS sequence"/>
</dbReference>
<feature type="region of interest" description="Disordered" evidence="1">
    <location>
        <begin position="1"/>
        <end position="105"/>
    </location>
</feature>
<keyword evidence="3" id="KW-1185">Reference proteome</keyword>
<dbReference type="GeneID" id="6756734"/>
<feature type="region of interest" description="Disordered" evidence="1">
    <location>
        <begin position="366"/>
        <end position="395"/>
    </location>
</feature>
<evidence type="ECO:0000313" key="3">
    <source>
        <dbReference type="Proteomes" id="UP000009022"/>
    </source>
</evidence>
<dbReference type="PANTHER" id="PTHR28634:SF1">
    <property type="entry name" value="ZINC FINGER B-BOX DOMAIN-CONTAINING PROTEIN 1"/>
    <property type="match status" value="1"/>
</dbReference>
<dbReference type="EMBL" id="DS985251">
    <property type="protein sequence ID" value="EDV21885.1"/>
    <property type="molecule type" value="Genomic_DNA"/>
</dbReference>
<dbReference type="RefSeq" id="XP_002115522.1">
    <property type="nucleotide sequence ID" value="XM_002115486.1"/>
</dbReference>
<protein>
    <submittedName>
        <fullName evidence="2">Uncharacterized protein</fullName>
    </submittedName>
</protein>
<sequence>MGGYRWQSGKLGPLASHPHQILEGNKGKKTTTRQRKLKMLRDEDTMDVVKSERIEKFSSDSDYKSDSSPIKDLHLSSGQSYDSIKQTSLPLRNPDKSPSPAQLQSKIPRRIGLKDNMSTSYVKPKINNISYDTKILNAVKTNSLLYGNYDEKESANSFQQALLEWRSGSNSNKSNPPTTKKAKNAPTSVGITVNSILARPEFTPEQIKFKRDNLSYMERLMLKKLRKNRITKLDVGQNETKSSPTSRVSSPEPKINLLSDEPYFTKHSQKEKVILSPLRNSKSLDFSDIHKKSNVKAEHNYEQAPSKETTTSKKSPRKDCTTITITAATSELSLTDDKNTILNRKVSKYTGLSGFFLAGLEDGSADNGNKENDVSQSIEGGQSTTLKSGHWKPPSNVFGDKPEYINWGINDYLNDPVPRSKSPTAYMQVHRVSSTSPLPLDLQPPNDWSDEEDSLVINKTEQIDMKKVEKI</sequence>
<gene>
    <name evidence="2" type="ORF">TRIADDRAFT_59540</name>
</gene>
<accession>B3S5X4</accession>
<evidence type="ECO:0000256" key="1">
    <source>
        <dbReference type="SAM" id="MobiDB-lite"/>
    </source>
</evidence>
<dbReference type="PANTHER" id="PTHR28634">
    <property type="entry name" value="ZINC FINGER B-BOX DOMAIN-CONTAINING PROTEIN 1"/>
    <property type="match status" value="1"/>
</dbReference>
<organism evidence="2 3">
    <name type="scientific">Trichoplax adhaerens</name>
    <name type="common">Trichoplax reptans</name>
    <dbReference type="NCBI Taxonomy" id="10228"/>
    <lineage>
        <taxon>Eukaryota</taxon>
        <taxon>Metazoa</taxon>
        <taxon>Placozoa</taxon>
        <taxon>Uniplacotomia</taxon>
        <taxon>Trichoplacea</taxon>
        <taxon>Trichoplacidae</taxon>
        <taxon>Trichoplax</taxon>
    </lineage>
</organism>
<feature type="region of interest" description="Disordered" evidence="1">
    <location>
        <begin position="233"/>
        <end position="255"/>
    </location>
</feature>
<dbReference type="AlphaFoldDB" id="B3S5X4"/>
<reference evidence="2 3" key="1">
    <citation type="journal article" date="2008" name="Nature">
        <title>The Trichoplax genome and the nature of placozoans.</title>
        <authorList>
            <person name="Srivastava M."/>
            <person name="Begovic E."/>
            <person name="Chapman J."/>
            <person name="Putnam N.H."/>
            <person name="Hellsten U."/>
            <person name="Kawashima T."/>
            <person name="Kuo A."/>
            <person name="Mitros T."/>
            <person name="Salamov A."/>
            <person name="Carpenter M.L."/>
            <person name="Signorovitch A.Y."/>
            <person name="Moreno M.A."/>
            <person name="Kamm K."/>
            <person name="Grimwood J."/>
            <person name="Schmutz J."/>
            <person name="Shapiro H."/>
            <person name="Grigoriev I.V."/>
            <person name="Buss L.W."/>
            <person name="Schierwater B."/>
            <person name="Dellaporta S.L."/>
            <person name="Rokhsar D.S."/>
        </authorList>
    </citation>
    <scope>NUCLEOTIDE SEQUENCE [LARGE SCALE GENOMIC DNA]</scope>
    <source>
        <strain evidence="2 3">Grell-BS-1999</strain>
    </source>
</reference>
<feature type="compositionally biased region" description="Polar residues" evidence="1">
    <location>
        <begin position="237"/>
        <end position="249"/>
    </location>
</feature>
<name>B3S5X4_TRIAD</name>